<dbReference type="AlphaFoldDB" id="A0AA39NSB6"/>
<organism evidence="2 3">
    <name type="scientific">Armillaria novae-zelandiae</name>
    <dbReference type="NCBI Taxonomy" id="153914"/>
    <lineage>
        <taxon>Eukaryota</taxon>
        <taxon>Fungi</taxon>
        <taxon>Dikarya</taxon>
        <taxon>Basidiomycota</taxon>
        <taxon>Agaricomycotina</taxon>
        <taxon>Agaricomycetes</taxon>
        <taxon>Agaricomycetidae</taxon>
        <taxon>Agaricales</taxon>
        <taxon>Marasmiineae</taxon>
        <taxon>Physalacriaceae</taxon>
        <taxon>Armillaria</taxon>
    </lineage>
</organism>
<feature type="region of interest" description="Disordered" evidence="1">
    <location>
        <begin position="193"/>
        <end position="212"/>
    </location>
</feature>
<protein>
    <submittedName>
        <fullName evidence="2">Uncharacterized protein</fullName>
    </submittedName>
</protein>
<reference evidence="2" key="1">
    <citation type="submission" date="2023-06" db="EMBL/GenBank/DDBJ databases">
        <authorList>
            <consortium name="Lawrence Berkeley National Laboratory"/>
            <person name="Ahrendt S."/>
            <person name="Sahu N."/>
            <person name="Indic B."/>
            <person name="Wong-Bajracharya J."/>
            <person name="Merenyi Z."/>
            <person name="Ke H.-M."/>
            <person name="Monk M."/>
            <person name="Kocsube S."/>
            <person name="Drula E."/>
            <person name="Lipzen A."/>
            <person name="Balint B."/>
            <person name="Henrissat B."/>
            <person name="Andreopoulos B."/>
            <person name="Martin F.M."/>
            <person name="Harder C.B."/>
            <person name="Rigling D."/>
            <person name="Ford K.L."/>
            <person name="Foster G.D."/>
            <person name="Pangilinan J."/>
            <person name="Papanicolaou A."/>
            <person name="Barry K."/>
            <person name="LaButti K."/>
            <person name="Viragh M."/>
            <person name="Koriabine M."/>
            <person name="Yan M."/>
            <person name="Riley R."/>
            <person name="Champramary S."/>
            <person name="Plett K.L."/>
            <person name="Tsai I.J."/>
            <person name="Slot J."/>
            <person name="Sipos G."/>
            <person name="Plett J."/>
            <person name="Nagy L.G."/>
            <person name="Grigoriev I.V."/>
        </authorList>
    </citation>
    <scope>NUCLEOTIDE SEQUENCE</scope>
    <source>
        <strain evidence="2">ICMP 16352</strain>
    </source>
</reference>
<feature type="region of interest" description="Disordered" evidence="1">
    <location>
        <begin position="275"/>
        <end position="302"/>
    </location>
</feature>
<proteinExistence type="predicted"/>
<sequence>MPIKFYYLRISLQAKDTFFGNIKRIHPRSSSLMDDFLVKILLEAEKRYGQKLLRENVDKMSLLWHSSLANPRDHYTLRAYNLAGWMAVTIEMEAANQGKLYTYYSQDWSRWMALSGGLRVKHFFQSGDHIEMRLRHVYCILKGTFKQVCSRQQRYFQADVLVTAKGVGLDLHSFLKNDLAKALEPRLRDLDATDGLSPKRMGRSPSAPVMSERGIDMDLKPSASSIVKCPTEMELDQDGWCLYRVGRIRESVESRRVPRESYHFMDPVTYVEKYGRLSDTPGGNELNPDPTGSRLRSKQSVT</sequence>
<keyword evidence="3" id="KW-1185">Reference proteome</keyword>
<comment type="caution">
    <text evidence="2">The sequence shown here is derived from an EMBL/GenBank/DDBJ whole genome shotgun (WGS) entry which is preliminary data.</text>
</comment>
<dbReference type="EMBL" id="JAUEPR010000057">
    <property type="protein sequence ID" value="KAK0470901.1"/>
    <property type="molecule type" value="Genomic_DNA"/>
</dbReference>
<evidence type="ECO:0000313" key="2">
    <source>
        <dbReference type="EMBL" id="KAK0470901.1"/>
    </source>
</evidence>
<accession>A0AA39NSB6</accession>
<evidence type="ECO:0000256" key="1">
    <source>
        <dbReference type="SAM" id="MobiDB-lite"/>
    </source>
</evidence>
<evidence type="ECO:0000313" key="3">
    <source>
        <dbReference type="Proteomes" id="UP001175227"/>
    </source>
</evidence>
<name>A0AA39NSB6_9AGAR</name>
<gene>
    <name evidence="2" type="ORF">IW261DRAFT_1672018</name>
</gene>
<dbReference type="Proteomes" id="UP001175227">
    <property type="component" value="Unassembled WGS sequence"/>
</dbReference>